<protein>
    <recommendedName>
        <fullName evidence="9">Methyltransferase family protein</fullName>
    </recommendedName>
</protein>
<evidence type="ECO:0000256" key="4">
    <source>
        <dbReference type="ARBA" id="ARBA00038314"/>
    </source>
</evidence>
<dbReference type="GO" id="GO:0016740">
    <property type="term" value="F:transferase activity"/>
    <property type="evidence" value="ECO:0007669"/>
    <property type="project" value="UniProtKB-KW"/>
</dbReference>
<gene>
    <name evidence="5" type="ORF">C8Q71DRAFT_728886</name>
    <name evidence="6" type="ORF">EVJ58_g8711</name>
</gene>
<dbReference type="Gene3D" id="3.40.50.150">
    <property type="entry name" value="Vaccinia Virus protein VP39"/>
    <property type="match status" value="1"/>
</dbReference>
<sequence>MNNIDDLEKVDLVAPLDDKYYNLNENEKAFYKSLTGIDDDESLKRHIVSVQTEAYKVFPYPCIRWFTFARLQISRQPVYDQFIKLGKERPGAIFLEMACCFGADVRKAVADGYPVENCVATDLQPEFWELGHKLFKDSLTEFPVPFLAGDAFDQSFLTPSPIQAVVSSSPTTPPTLSDLKSLTPLAGHVSAIHATNFFHLFDEGKQLTLARALAGLLDPRPGSVIFGWHMGRPEKGDLTWPAPPGSGKDGWSLFCHCAESWREMWEHEVFKGIPVKVDAREEVQPTPPDMKLEGAIRLVWSVTRV</sequence>
<evidence type="ECO:0008006" key="9">
    <source>
        <dbReference type="Google" id="ProtNLM"/>
    </source>
</evidence>
<keyword evidence="3" id="KW-0949">S-adenosyl-L-methionine</keyword>
<dbReference type="RefSeq" id="XP_047784351.1">
    <property type="nucleotide sequence ID" value="XM_047921995.1"/>
</dbReference>
<evidence type="ECO:0000256" key="1">
    <source>
        <dbReference type="ARBA" id="ARBA00005179"/>
    </source>
</evidence>
<dbReference type="InterPro" id="IPR051654">
    <property type="entry name" value="Meroterpenoid_MTases"/>
</dbReference>
<dbReference type="InterPro" id="IPR029063">
    <property type="entry name" value="SAM-dependent_MTases_sf"/>
</dbReference>
<name>A0A4Y9XY27_9APHY</name>
<evidence type="ECO:0000313" key="8">
    <source>
        <dbReference type="Proteomes" id="UP000814176"/>
    </source>
</evidence>
<keyword evidence="8" id="KW-1185">Reference proteome</keyword>
<evidence type="ECO:0000256" key="2">
    <source>
        <dbReference type="ARBA" id="ARBA00022679"/>
    </source>
</evidence>
<keyword evidence="2" id="KW-0808">Transferase</keyword>
<dbReference type="GeneID" id="72002727"/>
<proteinExistence type="inferred from homology"/>
<dbReference type="Proteomes" id="UP000814176">
    <property type="component" value="Unassembled WGS sequence"/>
</dbReference>
<dbReference type="STRING" id="34475.A0A4Y9XY27"/>
<accession>A0A4Y9XY27</accession>
<evidence type="ECO:0000313" key="7">
    <source>
        <dbReference type="Proteomes" id="UP000298390"/>
    </source>
</evidence>
<reference evidence="5 8" key="2">
    <citation type="journal article" date="2021" name="Environ. Microbiol.">
        <title>Gene family expansions and transcriptome signatures uncover fungal adaptations to wood decay.</title>
        <authorList>
            <person name="Hage H."/>
            <person name="Miyauchi S."/>
            <person name="Viragh M."/>
            <person name="Drula E."/>
            <person name="Min B."/>
            <person name="Chaduli D."/>
            <person name="Navarro D."/>
            <person name="Favel A."/>
            <person name="Norest M."/>
            <person name="Lesage-Meessen L."/>
            <person name="Balint B."/>
            <person name="Merenyi Z."/>
            <person name="de Eugenio L."/>
            <person name="Morin E."/>
            <person name="Martinez A.T."/>
            <person name="Baldrian P."/>
            <person name="Stursova M."/>
            <person name="Martinez M.J."/>
            <person name="Novotny C."/>
            <person name="Magnuson J.K."/>
            <person name="Spatafora J.W."/>
            <person name="Maurice S."/>
            <person name="Pangilinan J."/>
            <person name="Andreopoulos W."/>
            <person name="LaButti K."/>
            <person name="Hundley H."/>
            <person name="Na H."/>
            <person name="Kuo A."/>
            <person name="Barry K."/>
            <person name="Lipzen A."/>
            <person name="Henrissat B."/>
            <person name="Riley R."/>
            <person name="Ahrendt S."/>
            <person name="Nagy L.G."/>
            <person name="Grigoriev I.V."/>
            <person name="Martin F."/>
            <person name="Rosso M.N."/>
        </authorList>
    </citation>
    <scope>NUCLEOTIDE SEQUENCE [LARGE SCALE GENOMIC DNA]</scope>
    <source>
        <strain evidence="5 8">CIRM-BRFM 1785</strain>
    </source>
</reference>
<dbReference type="EMBL" id="SEKV01000670">
    <property type="protein sequence ID" value="TFY54692.1"/>
    <property type="molecule type" value="Genomic_DNA"/>
</dbReference>
<evidence type="ECO:0000256" key="3">
    <source>
        <dbReference type="ARBA" id="ARBA00022691"/>
    </source>
</evidence>
<dbReference type="EMBL" id="JADCUA010000001">
    <property type="protein sequence ID" value="KAH9843541.1"/>
    <property type="molecule type" value="Genomic_DNA"/>
</dbReference>
<comment type="similarity">
    <text evidence="4">Belongs to the class I-like SAM-binding methyltransferase superfamily.</text>
</comment>
<organism evidence="6 7">
    <name type="scientific">Rhodofomes roseus</name>
    <dbReference type="NCBI Taxonomy" id="34475"/>
    <lineage>
        <taxon>Eukaryota</taxon>
        <taxon>Fungi</taxon>
        <taxon>Dikarya</taxon>
        <taxon>Basidiomycota</taxon>
        <taxon>Agaricomycotina</taxon>
        <taxon>Agaricomycetes</taxon>
        <taxon>Polyporales</taxon>
        <taxon>Rhodofomes</taxon>
    </lineage>
</organism>
<dbReference type="OrthoDB" id="2094832at2759"/>
<dbReference type="Proteomes" id="UP000298390">
    <property type="component" value="Unassembled WGS sequence"/>
</dbReference>
<dbReference type="PANTHER" id="PTHR35897">
    <property type="entry name" value="METHYLTRANSFERASE AUSD"/>
    <property type="match status" value="1"/>
</dbReference>
<evidence type="ECO:0000313" key="6">
    <source>
        <dbReference type="EMBL" id="TFY54692.1"/>
    </source>
</evidence>
<evidence type="ECO:0000313" key="5">
    <source>
        <dbReference type="EMBL" id="KAH9843541.1"/>
    </source>
</evidence>
<dbReference type="AlphaFoldDB" id="A0A4Y9XY27"/>
<comment type="caution">
    <text evidence="6">The sequence shown here is derived from an EMBL/GenBank/DDBJ whole genome shotgun (WGS) entry which is preliminary data.</text>
</comment>
<reference evidence="6 7" key="1">
    <citation type="submission" date="2019-01" db="EMBL/GenBank/DDBJ databases">
        <title>Genome sequencing of the rare red list fungi Fomitopsis rosea.</title>
        <authorList>
            <person name="Buettner E."/>
            <person name="Kellner H."/>
        </authorList>
    </citation>
    <scope>NUCLEOTIDE SEQUENCE [LARGE SCALE GENOMIC DNA]</scope>
    <source>
        <strain evidence="6 7">DSM 105464</strain>
    </source>
</reference>
<dbReference type="PANTHER" id="PTHR35897:SF1">
    <property type="entry name" value="METHYLTRANSFERASE AUSD"/>
    <property type="match status" value="1"/>
</dbReference>
<comment type="pathway">
    <text evidence="1">Secondary metabolite biosynthesis.</text>
</comment>
<dbReference type="SUPFAM" id="SSF53335">
    <property type="entry name" value="S-adenosyl-L-methionine-dependent methyltransferases"/>
    <property type="match status" value="1"/>
</dbReference>